<dbReference type="Proteomes" id="UP000318447">
    <property type="component" value="Unassembled WGS sequence"/>
</dbReference>
<protein>
    <submittedName>
        <fullName evidence="2">Uncharacterized protein</fullName>
    </submittedName>
</protein>
<keyword evidence="6" id="KW-1185">Reference proteome</keyword>
<gene>
    <name evidence="4" type="ORF">CGC21_36185</name>
    <name evidence="3" type="ORF">LDBPK_302960</name>
    <name evidence="2" type="ORF">LdCL_300035200</name>
</gene>
<dbReference type="VEuPathDB" id="TriTrypDB:LdCL_300035200"/>
<dbReference type="OMA" id="RMNLRFM"/>
<reference evidence="2 6" key="4">
    <citation type="journal article" date="2018" name="Sci. Rep.">
        <title>A complete Leishmania donovani reference genome identifies novel genetic variations associated with virulence.</title>
        <authorList>
            <person name="Lypaczewski P."/>
            <person name="Hoshizaki J."/>
            <person name="Zhang W.-W."/>
            <person name="McCall L.-I."/>
            <person name="Torcivia-Rodriguez J."/>
            <person name="Simonyan V."/>
            <person name="Kaur A."/>
            <person name="Dewar K."/>
            <person name="Matlashewski G."/>
        </authorList>
    </citation>
    <scope>NUCLEOTIDE SEQUENCE [LARGE SCALE GENOMIC DNA]</scope>
    <source>
        <strain evidence="2 6">LdCL</strain>
    </source>
</reference>
<dbReference type="KEGG" id="ldo:LDBPK_302960"/>
<dbReference type="Proteomes" id="UP000008980">
    <property type="component" value="Chromosome 30"/>
</dbReference>
<dbReference type="Proteomes" id="UP000274082">
    <property type="component" value="Chromosome 30"/>
</dbReference>
<evidence type="ECO:0000313" key="5">
    <source>
        <dbReference type="Proteomes" id="UP000008980"/>
    </source>
</evidence>
<dbReference type="GeneID" id="13385716"/>
<feature type="signal peptide" evidence="1">
    <location>
        <begin position="1"/>
        <end position="29"/>
    </location>
</feature>
<reference evidence="3 5" key="1">
    <citation type="journal article" date="2011" name="Genome Res.">
        <title>Whole genome sequencing of multiple Leishmania donovani clinical isolates provides insights into population structure and mechanisms of drug resistance.</title>
        <authorList>
            <person name="Downing T."/>
            <person name="Imamura H."/>
            <person name="Decuypere S."/>
            <person name="Clark T.G."/>
            <person name="Coombs G.H."/>
            <person name="Cotton J.A."/>
            <person name="Hilley J.D."/>
            <person name="de Doncker S."/>
            <person name="Maes I."/>
            <person name="Mottram J.C."/>
            <person name="Quail M.A."/>
            <person name="Rijal S."/>
            <person name="Sanders M."/>
            <person name="Schonian G."/>
            <person name="Stark O."/>
            <person name="Sundar S."/>
            <person name="Vanaerschot M."/>
            <person name="Hertz-Fowler C."/>
            <person name="Dujardin J.C."/>
            <person name="Berriman M."/>
        </authorList>
    </citation>
    <scope>NUCLEOTIDE SEQUENCE [LARGE SCALE GENOMIC DNA]</scope>
    <source>
        <strain evidence="3 5">BPK282A1</strain>
    </source>
</reference>
<dbReference type="EMBL" id="FR799617">
    <property type="protein sequence ID" value="CBZ36317.1"/>
    <property type="molecule type" value="Genomic_DNA"/>
</dbReference>
<dbReference type="OrthoDB" id="271973at2759"/>
<reference evidence="5" key="3">
    <citation type="submission" date="2011-02" db="EMBL/GenBank/DDBJ databases">
        <title>Whole genome sequencing of Leishmania donovani clinical lines reveals dynamic variation related to drug resistance.</title>
        <authorList>
            <person name="Downing T."/>
            <person name="Imamura H."/>
            <person name="Sanders M."/>
            <person name="Decuypere S."/>
            <person name="Hertz-Fowler C."/>
            <person name="Clark T.G."/>
            <person name="Rijal S."/>
            <person name="Sundar S."/>
            <person name="Quail M.A."/>
            <person name="De Doncker S."/>
            <person name="Maes I."/>
            <person name="Vanaerschot M."/>
            <person name="Stark O."/>
            <person name="Schonian G."/>
            <person name="Dujardin J.C."/>
            <person name="Berriman M."/>
        </authorList>
    </citation>
    <scope>NUCLEOTIDE SEQUENCE [LARGE SCALE GENOMIC DNA]</scope>
    <source>
        <strain evidence="5">BPK282A1</strain>
    </source>
</reference>
<name>A0A3S7X3Q6_LEIDO</name>
<proteinExistence type="predicted"/>
<evidence type="ECO:0000313" key="4">
    <source>
        <dbReference type="EMBL" id="TPP45846.1"/>
    </source>
</evidence>
<evidence type="ECO:0000313" key="6">
    <source>
        <dbReference type="Proteomes" id="UP000274082"/>
    </source>
</evidence>
<accession>E9BM39</accession>
<dbReference type="RefSeq" id="XP_003863007.1">
    <property type="nucleotide sequence ID" value="XM_003862959.1"/>
</dbReference>
<organism evidence="2 6">
    <name type="scientific">Leishmania donovani</name>
    <dbReference type="NCBI Taxonomy" id="5661"/>
    <lineage>
        <taxon>Eukaryota</taxon>
        <taxon>Discoba</taxon>
        <taxon>Euglenozoa</taxon>
        <taxon>Kinetoplastea</taxon>
        <taxon>Metakinetoplastina</taxon>
        <taxon>Trypanosomatida</taxon>
        <taxon>Trypanosomatidae</taxon>
        <taxon>Leishmaniinae</taxon>
        <taxon>Leishmania</taxon>
    </lineage>
</organism>
<evidence type="ECO:0000313" key="2">
    <source>
        <dbReference type="EMBL" id="AYU81096.1"/>
    </source>
</evidence>
<dbReference type="EMBL" id="RHLC01000011">
    <property type="protein sequence ID" value="TPP45846.1"/>
    <property type="molecule type" value="Genomic_DNA"/>
</dbReference>
<dbReference type="EMBL" id="CP029529">
    <property type="protein sequence ID" value="AYU81096.1"/>
    <property type="molecule type" value="Genomic_DNA"/>
</dbReference>
<reference evidence="4" key="6">
    <citation type="submission" date="2019-02" db="EMBL/GenBank/DDBJ databases">
        <title>FDA dAtabase for Regulatory Grade micrObial Sequences (FDA-ARGOS): Supporting development and validation of Infectious Disease Dx tests.</title>
        <authorList>
            <person name="Duncan R."/>
            <person name="Fisher C."/>
            <person name="Tallon L.J."/>
            <person name="Sadzewicz L."/>
            <person name="Sengamalay N."/>
            <person name="Ott S."/>
            <person name="Godinez A."/>
            <person name="Nagaraj S."/>
            <person name="Nadendla S."/>
            <person name="Sichtig H."/>
        </authorList>
    </citation>
    <scope>NUCLEOTIDE SEQUENCE</scope>
    <source>
        <strain evidence="4">FDAARGOS_361</strain>
    </source>
</reference>
<accession>A0A3S7X3Q6</accession>
<sequence length="340" mass="36508">MLQPCVPQLSAALCVMAVVVLLGCVTAQAQENCGTTALCKPYDTNGPACARKKRMNLRFMLQTSRENNFTVGTQVHHLATYSFCPIVDQLSSFTLISAPFMTSCYITKDETSGAVTDHLSMDMGPRYLSVYGFGASNSTLYPQKGVSTGTVLIAVNGTDHTGVSNSVGIVTMLSLEIGLHNGLFNYVGAAAASETTVANPNYDSVLCKNGTVPPAGINYCDKNITIPVAATVVQPAKVGFAPTCNAEDVCTLGDPSVYTCIGEVPGQKNCGVYRTDPTDIRKLQMTVWVSYYGTDWRRNVLTSGGRNPLNYLTFVKENALQTLANKIDSLFHGNFSDRTL</sequence>
<dbReference type="VEuPathDB" id="TriTrypDB:LdBPK_302960.1"/>
<dbReference type="AlphaFoldDB" id="A0A3S7X3Q6"/>
<feature type="chain" id="PRO_5044600673" evidence="1">
    <location>
        <begin position="30"/>
        <end position="340"/>
    </location>
</feature>
<dbReference type="VEuPathDB" id="TriTrypDB:LDHU3_30.3930"/>
<evidence type="ECO:0000256" key="1">
    <source>
        <dbReference type="SAM" id="SignalP"/>
    </source>
</evidence>
<reference evidence="7" key="5">
    <citation type="submission" date="2019-02" db="EMBL/GenBank/DDBJ databases">
        <title>FDA dAtabase for Regulatory Grade micrObial Sequences (FDA-ARGOS): Supporting development and validation of Infectious Disease Dx tests.</title>
        <authorList>
            <person name="Duncan R."/>
            <person name="Fisher C."/>
            <person name="Tallon L."/>
            <person name="Sadzewicz L."/>
            <person name="Sengamalay N."/>
            <person name="Ott S."/>
            <person name="Godinez A."/>
            <person name="Nagaraj S."/>
            <person name="Vavikolanu K."/>
            <person name="Nadendla S."/>
            <person name="Aluvathingal J."/>
            <person name="Sichtig H."/>
        </authorList>
    </citation>
    <scope>NUCLEOTIDE SEQUENCE [LARGE SCALE GENOMIC DNA]</scope>
    <source>
        <strain evidence="7">FDAARGOS_361</strain>
    </source>
</reference>
<evidence type="ECO:0000313" key="7">
    <source>
        <dbReference type="Proteomes" id="UP000318447"/>
    </source>
</evidence>
<keyword evidence="1" id="KW-0732">Signal</keyword>
<evidence type="ECO:0000313" key="3">
    <source>
        <dbReference type="EMBL" id="CBZ36317.1"/>
    </source>
</evidence>
<reference evidence="3" key="2">
    <citation type="submission" date="2011-01" db="EMBL/GenBank/DDBJ databases">
        <authorList>
            <person name="Zhao B.P."/>
            <person name="Ren Z.A."/>
            <person name="Li C.D."/>
        </authorList>
    </citation>
    <scope>NUCLEOTIDE SEQUENCE</scope>
    <source>
        <strain evidence="3">BPK282A1</strain>
    </source>
</reference>